<protein>
    <recommendedName>
        <fullName evidence="3">VCBS repeat-containing protein</fullName>
    </recommendedName>
</protein>
<accession>A0A383CST6</accession>
<dbReference type="InterPro" id="IPR028994">
    <property type="entry name" value="Integrin_alpha_N"/>
</dbReference>
<dbReference type="EMBL" id="UINC01210984">
    <property type="protein sequence ID" value="SVE34688.1"/>
    <property type="molecule type" value="Genomic_DNA"/>
</dbReference>
<feature type="non-terminal residue" evidence="2">
    <location>
        <position position="1"/>
    </location>
</feature>
<sequence length="239" mass="26120">PYPGEAPVLILSSPNGYISSTLDEFSGFQHGAASADIDADGDLDIVVSDIKSNRGVSMLLNDGLGNFTLARNKLREFNGRGGYYTVELVDVDEDGYVDLLLAGHEMDGANSTIFWGSGLGDYSYWNNKTDLPKVAGYGVIVDIDVGDIDSDGDKDIILNRTGSRKGQFYKSYQVQILKNNGNRSFTQSSLIVGAPEDYWFDWIRLFDINDDGSLDIVVDDASRNLVWIKSGSGAFSKEL</sequence>
<dbReference type="PANTHER" id="PTHR46580">
    <property type="entry name" value="SENSOR KINASE-RELATED"/>
    <property type="match status" value="1"/>
</dbReference>
<dbReference type="Pfam" id="PF13517">
    <property type="entry name" value="FG-GAP_3"/>
    <property type="match status" value="1"/>
</dbReference>
<keyword evidence="1" id="KW-0732">Signal</keyword>
<dbReference type="AlphaFoldDB" id="A0A383CST6"/>
<dbReference type="PANTHER" id="PTHR46580:SF4">
    <property type="entry name" value="ATP_GTP-BINDING PROTEIN"/>
    <property type="match status" value="1"/>
</dbReference>
<reference evidence="2" key="1">
    <citation type="submission" date="2018-05" db="EMBL/GenBank/DDBJ databases">
        <authorList>
            <person name="Lanie J.A."/>
            <person name="Ng W.-L."/>
            <person name="Kazmierczak K.M."/>
            <person name="Andrzejewski T.M."/>
            <person name="Davidsen T.M."/>
            <person name="Wayne K.J."/>
            <person name="Tettelin H."/>
            <person name="Glass J.I."/>
            <person name="Rusch D."/>
            <person name="Podicherti R."/>
            <person name="Tsui H.-C.T."/>
            <person name="Winkler M.E."/>
        </authorList>
    </citation>
    <scope>NUCLEOTIDE SEQUENCE</scope>
</reference>
<dbReference type="SUPFAM" id="SSF69318">
    <property type="entry name" value="Integrin alpha N-terminal domain"/>
    <property type="match status" value="1"/>
</dbReference>
<dbReference type="Gene3D" id="2.130.10.130">
    <property type="entry name" value="Integrin alpha, N-terminal"/>
    <property type="match status" value="1"/>
</dbReference>
<evidence type="ECO:0000256" key="1">
    <source>
        <dbReference type="ARBA" id="ARBA00022729"/>
    </source>
</evidence>
<dbReference type="InterPro" id="IPR013517">
    <property type="entry name" value="FG-GAP"/>
</dbReference>
<evidence type="ECO:0008006" key="3">
    <source>
        <dbReference type="Google" id="ProtNLM"/>
    </source>
</evidence>
<feature type="non-terminal residue" evidence="2">
    <location>
        <position position="239"/>
    </location>
</feature>
<evidence type="ECO:0000313" key="2">
    <source>
        <dbReference type="EMBL" id="SVE34688.1"/>
    </source>
</evidence>
<proteinExistence type="predicted"/>
<gene>
    <name evidence="2" type="ORF">METZ01_LOCUS487542</name>
</gene>
<organism evidence="2">
    <name type="scientific">marine metagenome</name>
    <dbReference type="NCBI Taxonomy" id="408172"/>
    <lineage>
        <taxon>unclassified sequences</taxon>
        <taxon>metagenomes</taxon>
        <taxon>ecological metagenomes</taxon>
    </lineage>
</organism>
<name>A0A383CST6_9ZZZZ</name>